<protein>
    <submittedName>
        <fullName evidence="2">Putative phosphoribosyl-AMP cyclohydrolase</fullName>
    </submittedName>
</protein>
<gene>
    <name evidence="2" type="ORF">EM6_3347</name>
</gene>
<accession>A0A3G9G7U2</accession>
<feature type="signal peptide" evidence="1">
    <location>
        <begin position="1"/>
        <end position="26"/>
    </location>
</feature>
<keyword evidence="2" id="KW-0614">Plasmid</keyword>
<reference evidence="3" key="1">
    <citation type="journal article" date="2017" name="Biotechnol. Biofuels">
        <title>Evaluation of environmental bacterial communities as a factor affecting the growth of duckweed Lemna minor.</title>
        <authorList>
            <person name="Ishizawa H."/>
            <person name="Kuroda M."/>
            <person name="Morikawa M."/>
            <person name="Ike M."/>
        </authorList>
    </citation>
    <scope>NUCLEOTIDE SEQUENCE [LARGE SCALE GENOMIC DNA]</scope>
    <source>
        <strain evidence="3">M6</strain>
    </source>
</reference>
<dbReference type="GO" id="GO:0016787">
    <property type="term" value="F:hydrolase activity"/>
    <property type="evidence" value="ECO:0007669"/>
    <property type="project" value="UniProtKB-KW"/>
</dbReference>
<dbReference type="PIRSF" id="PIRSF028288">
    <property type="entry name" value="UCP028288"/>
    <property type="match status" value="1"/>
</dbReference>
<dbReference type="Proteomes" id="UP000278756">
    <property type="component" value="Plasmid pASEM-1"/>
</dbReference>
<dbReference type="OrthoDB" id="9807600at2"/>
<feature type="chain" id="PRO_5018061987" evidence="1">
    <location>
        <begin position="27"/>
        <end position="196"/>
    </location>
</feature>
<dbReference type="EMBL" id="AP018829">
    <property type="protein sequence ID" value="BBF82706.1"/>
    <property type="molecule type" value="Genomic_DNA"/>
</dbReference>
<sequence>MKKMNLKAACLALALPLAFAGAPALAAGNAAQISPAVYAPITVAEVEAAQKAWGEALVAISTENDKNGYAAAKRLAEKVLDSAYAYNYGPVLFKPTLTVAPQTFRTTRDGALAYFVGGDTKFPNDKGFALKSWRGFKIDNAGIVITGDSAISMGNVTLTDAKGNVTVVDKTWGYVRDGEGKLRIVLHHSSLPYSAK</sequence>
<dbReference type="InterPro" id="IPR016878">
    <property type="entry name" value="MICAH-like"/>
</dbReference>
<evidence type="ECO:0000313" key="3">
    <source>
        <dbReference type="Proteomes" id="UP000278756"/>
    </source>
</evidence>
<dbReference type="RefSeq" id="WP_126424328.1">
    <property type="nucleotide sequence ID" value="NZ_AP018829.1"/>
</dbReference>
<proteinExistence type="predicted"/>
<evidence type="ECO:0000256" key="1">
    <source>
        <dbReference type="SAM" id="SignalP"/>
    </source>
</evidence>
<keyword evidence="2" id="KW-0378">Hydrolase</keyword>
<geneLocation type="plasmid" evidence="3">
    <name>pasem-1 dna</name>
</geneLocation>
<keyword evidence="1" id="KW-0732">Signal</keyword>
<dbReference type="Gene3D" id="3.10.450.50">
    <property type="match status" value="1"/>
</dbReference>
<organism evidence="2 3">
    <name type="scientific">Asticcacaulis excentricus</name>
    <dbReference type="NCBI Taxonomy" id="78587"/>
    <lineage>
        <taxon>Bacteria</taxon>
        <taxon>Pseudomonadati</taxon>
        <taxon>Pseudomonadota</taxon>
        <taxon>Alphaproteobacteria</taxon>
        <taxon>Caulobacterales</taxon>
        <taxon>Caulobacteraceae</taxon>
        <taxon>Asticcacaulis</taxon>
    </lineage>
</organism>
<evidence type="ECO:0000313" key="2">
    <source>
        <dbReference type="EMBL" id="BBF82706.1"/>
    </source>
</evidence>
<name>A0A3G9G7U2_9CAUL</name>
<dbReference type="AlphaFoldDB" id="A0A3G9G7U2"/>
<reference evidence="3" key="2">
    <citation type="journal article" date="2017" name="Plant Physiol. Biochem.">
        <title>Differential oxidative and antioxidative response of duckweed Lemna minor toward plant growth promoting/inhibiting bacteria.</title>
        <authorList>
            <person name="Ishizawa H."/>
            <person name="Kuroda M."/>
            <person name="Morikawa M."/>
            <person name="Ike M."/>
        </authorList>
    </citation>
    <scope>NUCLEOTIDE SEQUENCE [LARGE SCALE GENOMIC DNA]</scope>
    <source>
        <strain evidence="3">M6</strain>
    </source>
</reference>